<gene>
    <name evidence="2" type="ORF">FNV43_RR01443</name>
</gene>
<comment type="caution">
    <text evidence="2">The sequence shown here is derived from an EMBL/GenBank/DDBJ whole genome shotgun (WGS) entry which is preliminary data.</text>
</comment>
<dbReference type="EMBL" id="VOIH02000001">
    <property type="protein sequence ID" value="KAF3456789.1"/>
    <property type="molecule type" value="Genomic_DNA"/>
</dbReference>
<evidence type="ECO:0000313" key="3">
    <source>
        <dbReference type="Proteomes" id="UP000796880"/>
    </source>
</evidence>
<evidence type="ECO:0000259" key="1">
    <source>
        <dbReference type="SMART" id="SM00847"/>
    </source>
</evidence>
<protein>
    <recommendedName>
        <fullName evidence="1">Helicase-associated domain-containing protein</fullName>
    </recommendedName>
</protein>
<organism evidence="2 3">
    <name type="scientific">Rhamnella rubrinervis</name>
    <dbReference type="NCBI Taxonomy" id="2594499"/>
    <lineage>
        <taxon>Eukaryota</taxon>
        <taxon>Viridiplantae</taxon>
        <taxon>Streptophyta</taxon>
        <taxon>Embryophyta</taxon>
        <taxon>Tracheophyta</taxon>
        <taxon>Spermatophyta</taxon>
        <taxon>Magnoliopsida</taxon>
        <taxon>eudicotyledons</taxon>
        <taxon>Gunneridae</taxon>
        <taxon>Pentapetalae</taxon>
        <taxon>rosids</taxon>
        <taxon>fabids</taxon>
        <taxon>Rosales</taxon>
        <taxon>Rhamnaceae</taxon>
        <taxon>rhamnoid group</taxon>
        <taxon>Rhamneae</taxon>
        <taxon>Rhamnella</taxon>
    </lineage>
</organism>
<proteinExistence type="predicted"/>
<dbReference type="InterPro" id="IPR007502">
    <property type="entry name" value="Helicase-assoc_dom"/>
</dbReference>
<dbReference type="OrthoDB" id="10253254at2759"/>
<dbReference type="SUPFAM" id="SSF52540">
    <property type="entry name" value="P-loop containing nucleoside triphosphate hydrolases"/>
    <property type="match status" value="1"/>
</dbReference>
<keyword evidence="3" id="KW-1185">Reference proteome</keyword>
<dbReference type="Gene3D" id="1.20.120.1080">
    <property type="match status" value="1"/>
</dbReference>
<accession>A0A8K0HQY8</accession>
<evidence type="ECO:0000313" key="2">
    <source>
        <dbReference type="EMBL" id="KAF3456789.1"/>
    </source>
</evidence>
<dbReference type="Proteomes" id="UP000796880">
    <property type="component" value="Unassembled WGS sequence"/>
</dbReference>
<sequence length="79" mass="8725">MEQLYSLGALDEEGLLSKLGREMAGFFLDPPLPKMLLASLELGRGDEILTIIAMIQTVNIFYSPVTGCFEYFAKESAGY</sequence>
<dbReference type="Pfam" id="PF04408">
    <property type="entry name" value="WHD_HA2"/>
    <property type="match status" value="1"/>
</dbReference>
<feature type="domain" description="Helicase-associated" evidence="1">
    <location>
        <begin position="1"/>
        <end position="79"/>
    </location>
</feature>
<dbReference type="Pfam" id="PF21010">
    <property type="entry name" value="HA2_C"/>
    <property type="match status" value="1"/>
</dbReference>
<dbReference type="SMART" id="SM00847">
    <property type="entry name" value="HA2"/>
    <property type="match status" value="1"/>
</dbReference>
<dbReference type="InterPro" id="IPR027417">
    <property type="entry name" value="P-loop_NTPase"/>
</dbReference>
<dbReference type="AlphaFoldDB" id="A0A8K0HQY8"/>
<dbReference type="InterPro" id="IPR048333">
    <property type="entry name" value="HA2_WH"/>
</dbReference>
<reference evidence="2" key="1">
    <citation type="submission" date="2020-03" db="EMBL/GenBank/DDBJ databases">
        <title>A high-quality chromosome-level genome assembly of a woody plant with both climbing and erect habits, Rhamnella rubrinervis.</title>
        <authorList>
            <person name="Lu Z."/>
            <person name="Yang Y."/>
            <person name="Zhu X."/>
            <person name="Sun Y."/>
        </authorList>
    </citation>
    <scope>NUCLEOTIDE SEQUENCE</scope>
    <source>
        <strain evidence="2">BYM</strain>
        <tissue evidence="2">Leaf</tissue>
    </source>
</reference>
<name>A0A8K0HQY8_9ROSA</name>